<dbReference type="InterPro" id="IPR011009">
    <property type="entry name" value="Kinase-like_dom_sf"/>
</dbReference>
<accession>A0ABR1GLC2</accession>
<gene>
    <name evidence="1" type="ORF">QQX98_011565</name>
</gene>
<keyword evidence="2" id="KW-1185">Reference proteome</keyword>
<sequence length="239" mass="27371">MSNHSTRWQAPTETIRFRFGSRIITATGTPSDHVHLHVLRMRIQKTFLERAIQFVLSLAPRAFASWVQDRLPEWCLPEKIVFKKQKEGWDEEFDQEKAAYAKLRPIQGITVPRFYGAIAYNDTRAMILSDIGGACVASPEGAVLDEKDFYQLLYKATTSLTDLGVSHDDSKLDNLHLVTEDGKDKIMMVDLERVDMDLSEDDFAFAAQSKAEFLSRQYRGHLRTLEYDGMLLPKRLLKA</sequence>
<dbReference type="EMBL" id="JAZAVJ010000288">
    <property type="protein sequence ID" value="KAK7402701.1"/>
    <property type="molecule type" value="Genomic_DNA"/>
</dbReference>
<name>A0ABR1GLC2_9HYPO</name>
<dbReference type="SUPFAM" id="SSF56112">
    <property type="entry name" value="Protein kinase-like (PK-like)"/>
    <property type="match status" value="1"/>
</dbReference>
<organism evidence="1 2">
    <name type="scientific">Neonectria punicea</name>
    <dbReference type="NCBI Taxonomy" id="979145"/>
    <lineage>
        <taxon>Eukaryota</taxon>
        <taxon>Fungi</taxon>
        <taxon>Dikarya</taxon>
        <taxon>Ascomycota</taxon>
        <taxon>Pezizomycotina</taxon>
        <taxon>Sordariomycetes</taxon>
        <taxon>Hypocreomycetidae</taxon>
        <taxon>Hypocreales</taxon>
        <taxon>Nectriaceae</taxon>
        <taxon>Neonectria</taxon>
    </lineage>
</organism>
<evidence type="ECO:0000313" key="2">
    <source>
        <dbReference type="Proteomes" id="UP001498476"/>
    </source>
</evidence>
<proteinExistence type="predicted"/>
<evidence type="ECO:0008006" key="3">
    <source>
        <dbReference type="Google" id="ProtNLM"/>
    </source>
</evidence>
<protein>
    <recommendedName>
        <fullName evidence="3">Protein kinase domain-containing protein</fullName>
    </recommendedName>
</protein>
<evidence type="ECO:0000313" key="1">
    <source>
        <dbReference type="EMBL" id="KAK7402701.1"/>
    </source>
</evidence>
<reference evidence="1 2" key="1">
    <citation type="journal article" date="2025" name="Microbiol. Resour. Announc.">
        <title>Draft genome sequences for Neonectria magnoliae and Neonectria punicea, canker pathogens of Liriodendron tulipifera and Acer saccharum in West Virginia.</title>
        <authorList>
            <person name="Petronek H.M."/>
            <person name="Kasson M.T."/>
            <person name="Metheny A.M."/>
            <person name="Stauder C.M."/>
            <person name="Lovett B."/>
            <person name="Lynch S.C."/>
            <person name="Garnas J.R."/>
            <person name="Kasson L.R."/>
            <person name="Stajich J.E."/>
        </authorList>
    </citation>
    <scope>NUCLEOTIDE SEQUENCE [LARGE SCALE GENOMIC DNA]</scope>
    <source>
        <strain evidence="1 2">NRRL 64653</strain>
    </source>
</reference>
<dbReference type="Proteomes" id="UP001498476">
    <property type="component" value="Unassembled WGS sequence"/>
</dbReference>
<comment type="caution">
    <text evidence="1">The sequence shown here is derived from an EMBL/GenBank/DDBJ whole genome shotgun (WGS) entry which is preliminary data.</text>
</comment>